<comment type="caution">
    <text evidence="1">The sequence shown here is derived from an EMBL/GenBank/DDBJ whole genome shotgun (WGS) entry which is preliminary data.</text>
</comment>
<organism evidence="1 2">
    <name type="scientific">Lentinula aff. lateritia</name>
    <dbReference type="NCBI Taxonomy" id="2804960"/>
    <lineage>
        <taxon>Eukaryota</taxon>
        <taxon>Fungi</taxon>
        <taxon>Dikarya</taxon>
        <taxon>Basidiomycota</taxon>
        <taxon>Agaricomycotina</taxon>
        <taxon>Agaricomycetes</taxon>
        <taxon>Agaricomycetidae</taxon>
        <taxon>Agaricales</taxon>
        <taxon>Marasmiineae</taxon>
        <taxon>Omphalotaceae</taxon>
        <taxon>Lentinula</taxon>
    </lineage>
</organism>
<accession>A0ACC1U7E3</accession>
<reference evidence="1" key="1">
    <citation type="submission" date="2022-09" db="EMBL/GenBank/DDBJ databases">
        <title>A Global Phylogenomic Analysis of the Shiitake Genus Lentinula.</title>
        <authorList>
            <consortium name="DOE Joint Genome Institute"/>
            <person name="Sierra-Patev S."/>
            <person name="Min B."/>
            <person name="Naranjo-Ortiz M."/>
            <person name="Looney B."/>
            <person name="Konkel Z."/>
            <person name="Slot J.C."/>
            <person name="Sakamoto Y."/>
            <person name="Steenwyk J.L."/>
            <person name="Rokas A."/>
            <person name="Carro J."/>
            <person name="Camarero S."/>
            <person name="Ferreira P."/>
            <person name="Molpeceres G."/>
            <person name="Ruiz-Duenas F.J."/>
            <person name="Serrano A."/>
            <person name="Henrissat B."/>
            <person name="Drula E."/>
            <person name="Hughes K.W."/>
            <person name="Mata J.L."/>
            <person name="Ishikawa N.K."/>
            <person name="Vargas-Isla R."/>
            <person name="Ushijima S."/>
            <person name="Smith C.A."/>
            <person name="Ahrendt S."/>
            <person name="Andreopoulos W."/>
            <person name="He G."/>
            <person name="Labutti K."/>
            <person name="Lipzen A."/>
            <person name="Ng V."/>
            <person name="Riley R."/>
            <person name="Sandor L."/>
            <person name="Barry K."/>
            <person name="Martinez A.T."/>
            <person name="Xiao Y."/>
            <person name="Gibbons J.G."/>
            <person name="Terashima K."/>
            <person name="Grigoriev I.V."/>
            <person name="Hibbett D.S."/>
        </authorList>
    </citation>
    <scope>NUCLEOTIDE SEQUENCE</scope>
    <source>
        <strain evidence="1">TMI1499</strain>
    </source>
</reference>
<dbReference type="EMBL" id="MU795015">
    <property type="protein sequence ID" value="KAJ3812707.1"/>
    <property type="molecule type" value="Genomic_DNA"/>
</dbReference>
<dbReference type="Proteomes" id="UP001163835">
    <property type="component" value="Unassembled WGS sequence"/>
</dbReference>
<sequence length="174" mass="18909">MFSASSDIKDVAQEHNLSLEVRAEADPSSTTISRHKQAGYRSFPDCKTVVVSSIAAVDRHGQTHGGSRECIVDTEILALEEFKLLDSAPRSRNTGESWFRSLFQSTVDALPPAEDSTVIGITAASLVSQAAREKHSVDPDVVVFSTQRKITPLTADEDCVYSDVAGSSKRIKRN</sequence>
<proteinExistence type="predicted"/>
<evidence type="ECO:0000313" key="2">
    <source>
        <dbReference type="Proteomes" id="UP001163835"/>
    </source>
</evidence>
<protein>
    <submittedName>
        <fullName evidence="1">Uncharacterized protein</fullName>
    </submittedName>
</protein>
<gene>
    <name evidence="1" type="ORF">F5876DRAFT_74585</name>
</gene>
<name>A0ACC1U7E3_9AGAR</name>
<evidence type="ECO:0000313" key="1">
    <source>
        <dbReference type="EMBL" id="KAJ3812707.1"/>
    </source>
</evidence>
<keyword evidence="2" id="KW-1185">Reference proteome</keyword>